<accession>A0A380JGP6</accession>
<keyword evidence="2" id="KW-1185">Reference proteome</keyword>
<dbReference type="AlphaFoldDB" id="A0A380JGP6"/>
<proteinExistence type="predicted"/>
<sequence length="53" mass="5487">MIEGGQDDIVINEAVIANANAGLALKAAASINEDILTKSSIDSTVCRKGRKNS</sequence>
<protein>
    <submittedName>
        <fullName evidence="1">Uncharacterized protein</fullName>
    </submittedName>
</protein>
<organism evidence="1 2">
    <name type="scientific">Streptococcus downei MFe28</name>
    <dbReference type="NCBI Taxonomy" id="764290"/>
    <lineage>
        <taxon>Bacteria</taxon>
        <taxon>Bacillati</taxon>
        <taxon>Bacillota</taxon>
        <taxon>Bacilli</taxon>
        <taxon>Lactobacillales</taxon>
        <taxon>Streptococcaceae</taxon>
        <taxon>Streptococcus</taxon>
    </lineage>
</organism>
<evidence type="ECO:0000313" key="1">
    <source>
        <dbReference type="EMBL" id="SUN36227.1"/>
    </source>
</evidence>
<dbReference type="EMBL" id="UHFA01000002">
    <property type="protein sequence ID" value="SUN36227.1"/>
    <property type="molecule type" value="Genomic_DNA"/>
</dbReference>
<reference evidence="1 2" key="1">
    <citation type="submission" date="2018-06" db="EMBL/GenBank/DDBJ databases">
        <authorList>
            <consortium name="Pathogen Informatics"/>
            <person name="Doyle S."/>
        </authorList>
    </citation>
    <scope>NUCLEOTIDE SEQUENCE [LARGE SCALE GENOMIC DNA]</scope>
    <source>
        <strain evidence="2">NCTC 11391</strain>
    </source>
</reference>
<gene>
    <name evidence="1" type="ORF">NCTC11391_01272</name>
</gene>
<name>A0A380JGP6_STRDO</name>
<dbReference type="Proteomes" id="UP000254082">
    <property type="component" value="Unassembled WGS sequence"/>
</dbReference>
<evidence type="ECO:0000313" key="2">
    <source>
        <dbReference type="Proteomes" id="UP000254082"/>
    </source>
</evidence>